<protein>
    <recommendedName>
        <fullName evidence="1">Knr4/Smi1-like domain-containing protein</fullName>
    </recommendedName>
</protein>
<accession>A0A1C3EDD4</accession>
<organism evidence="2 3">
    <name type="scientific">Planctopirus hydrillae</name>
    <dbReference type="NCBI Taxonomy" id="1841610"/>
    <lineage>
        <taxon>Bacteria</taxon>
        <taxon>Pseudomonadati</taxon>
        <taxon>Planctomycetota</taxon>
        <taxon>Planctomycetia</taxon>
        <taxon>Planctomycetales</taxon>
        <taxon>Planctomycetaceae</taxon>
        <taxon>Planctopirus</taxon>
    </lineage>
</organism>
<dbReference type="SMART" id="SM00860">
    <property type="entry name" value="SMI1_KNR4"/>
    <property type="match status" value="1"/>
</dbReference>
<feature type="domain" description="Knr4/Smi1-like" evidence="1">
    <location>
        <begin position="24"/>
        <end position="144"/>
    </location>
</feature>
<sequence length="153" mass="17146">MMTDIRLLIEKLKDAGGDIYWLGSASRGSIERLQELLHTRLPLSLQKFLEEYGGGGIVGEEISGIEDNNPSLDYRGTIYGDTMLSRSDYGLPLNLIVVYLGSDDVVLCIDTNLFTGDECPVVSFDVFKKATKHLANTFDEFLMDYLTLRINRV</sequence>
<dbReference type="Pfam" id="PF14567">
    <property type="entry name" value="SUKH_5"/>
    <property type="match status" value="1"/>
</dbReference>
<comment type="caution">
    <text evidence="2">The sequence shown here is derived from an EMBL/GenBank/DDBJ whole genome shotgun (WGS) entry which is preliminary data.</text>
</comment>
<proteinExistence type="predicted"/>
<reference evidence="2 3" key="1">
    <citation type="submission" date="2016-05" db="EMBL/GenBank/DDBJ databases">
        <title>Genomic and physiological characterization of Planctopirus sp. isolated from fresh water lake.</title>
        <authorList>
            <person name="Subhash Y."/>
            <person name="Ramana C."/>
        </authorList>
    </citation>
    <scope>NUCLEOTIDE SEQUENCE [LARGE SCALE GENOMIC DNA]</scope>
    <source>
        <strain evidence="2 3">JC280</strain>
    </source>
</reference>
<evidence type="ECO:0000313" key="2">
    <source>
        <dbReference type="EMBL" id="ODA31256.1"/>
    </source>
</evidence>
<dbReference type="InterPro" id="IPR018958">
    <property type="entry name" value="Knr4/Smi1-like_dom"/>
</dbReference>
<evidence type="ECO:0000259" key="1">
    <source>
        <dbReference type="SMART" id="SM00860"/>
    </source>
</evidence>
<dbReference type="EMBL" id="LYDR01000090">
    <property type="protein sequence ID" value="ODA31256.1"/>
    <property type="molecule type" value="Genomic_DNA"/>
</dbReference>
<dbReference type="InterPro" id="IPR037883">
    <property type="entry name" value="Knr4/Smi1-like_sf"/>
</dbReference>
<dbReference type="SUPFAM" id="SSF160631">
    <property type="entry name" value="SMI1/KNR4-like"/>
    <property type="match status" value="1"/>
</dbReference>
<dbReference type="RefSeq" id="WP_068847861.1">
    <property type="nucleotide sequence ID" value="NZ_LYDR01000090.1"/>
</dbReference>
<dbReference type="Proteomes" id="UP000094828">
    <property type="component" value="Unassembled WGS sequence"/>
</dbReference>
<evidence type="ECO:0000313" key="3">
    <source>
        <dbReference type="Proteomes" id="UP000094828"/>
    </source>
</evidence>
<dbReference type="OrthoDB" id="5880263at2"/>
<gene>
    <name evidence="2" type="ORF">A6X21_22545</name>
</gene>
<dbReference type="AlphaFoldDB" id="A0A1C3EDD4"/>
<keyword evidence="3" id="KW-1185">Reference proteome</keyword>
<dbReference type="Gene3D" id="3.40.1580.10">
    <property type="entry name" value="SMI1/KNR4-like"/>
    <property type="match status" value="1"/>
</dbReference>
<name>A0A1C3EDD4_9PLAN</name>